<dbReference type="EMBL" id="PEWA01000051">
    <property type="protein sequence ID" value="PIU73186.1"/>
    <property type="molecule type" value="Genomic_DNA"/>
</dbReference>
<dbReference type="CDD" id="cd07361">
    <property type="entry name" value="MEMO_like"/>
    <property type="match status" value="1"/>
</dbReference>
<comment type="caution">
    <text evidence="2">The sequence shown here is derived from an EMBL/GenBank/DDBJ whole genome shotgun (WGS) entry which is preliminary data.</text>
</comment>
<dbReference type="Proteomes" id="UP000231407">
    <property type="component" value="Unassembled WGS sequence"/>
</dbReference>
<dbReference type="NCBIfam" id="TIGR04336">
    <property type="entry name" value="AmmeMemoSam_B"/>
    <property type="match status" value="2"/>
</dbReference>
<dbReference type="AlphaFoldDB" id="A0A2M7ARD9"/>
<proteinExistence type="inferred from homology"/>
<evidence type="ECO:0000313" key="3">
    <source>
        <dbReference type="Proteomes" id="UP000231407"/>
    </source>
</evidence>
<reference evidence="3" key="1">
    <citation type="submission" date="2017-09" db="EMBL/GenBank/DDBJ databases">
        <title>Depth-based differentiation of microbial function through sediment-hosted aquifers and enrichment of novel symbionts in the deep terrestrial subsurface.</title>
        <authorList>
            <person name="Probst A.J."/>
            <person name="Ladd B."/>
            <person name="Jarett J.K."/>
            <person name="Geller-Mcgrath D.E."/>
            <person name="Sieber C.M.K."/>
            <person name="Emerson J.B."/>
            <person name="Anantharaman K."/>
            <person name="Thomas B.C."/>
            <person name="Malmstrom R."/>
            <person name="Stieglmeier M."/>
            <person name="Klingl A."/>
            <person name="Woyke T."/>
            <person name="Ryan C.M."/>
            <person name="Banfield J.F."/>
        </authorList>
    </citation>
    <scope>NUCLEOTIDE SEQUENCE [LARGE SCALE GENOMIC DNA]</scope>
</reference>
<dbReference type="InterPro" id="IPR002737">
    <property type="entry name" value="MEMO1_fam"/>
</dbReference>
<evidence type="ECO:0000256" key="1">
    <source>
        <dbReference type="ARBA" id="ARBA00006315"/>
    </source>
</evidence>
<dbReference type="Gene3D" id="3.40.830.10">
    <property type="entry name" value="LigB-like"/>
    <property type="match status" value="2"/>
</dbReference>
<dbReference type="Pfam" id="PF01875">
    <property type="entry name" value="Memo"/>
    <property type="match status" value="2"/>
</dbReference>
<evidence type="ECO:0000313" key="2">
    <source>
        <dbReference type="EMBL" id="PIU73186.1"/>
    </source>
</evidence>
<evidence type="ECO:0008006" key="4">
    <source>
        <dbReference type="Google" id="ProtNLM"/>
    </source>
</evidence>
<comment type="similarity">
    <text evidence="1">Belongs to the MEMO1 family.</text>
</comment>
<dbReference type="PANTHER" id="PTHR11060">
    <property type="entry name" value="PROTEIN MEMO1"/>
    <property type="match status" value="1"/>
</dbReference>
<protein>
    <recommendedName>
        <fullName evidence="4">AmmeMemoRadiSam system protein B</fullName>
    </recommendedName>
</protein>
<organism evidence="2 3">
    <name type="scientific">Candidatus Shapirobacteria bacterium CG06_land_8_20_14_3_00_40_12</name>
    <dbReference type="NCBI Taxonomy" id="1974881"/>
    <lineage>
        <taxon>Bacteria</taxon>
        <taxon>Candidatus Shapironibacteriota</taxon>
    </lineage>
</organism>
<accession>A0A2M7ARD9</accession>
<sequence>MGIVEEFMASKRVEDCFRGAVAKKFAGKLKGLIVPHAGYIYSGSVAAAGYRLMKKGDYDRVVVIGFYHGGTEEHSVKVQIPLIKYILGEEIEIEEKYVDKTVDFEVDDRTMVVASSDLSHYQPLEVAEKLDKRTIEAILSRDEEKIHQEADACGIWPILTINRLAKKYDWQPKLVDYRTSAEVTGDKSGVVGYGCIGYFERYL</sequence>
<gene>
    <name evidence="2" type="ORF">COS78_03670</name>
</gene>
<name>A0A2M7ARD9_9BACT</name>
<dbReference type="PANTHER" id="PTHR11060:SF0">
    <property type="entry name" value="PROTEIN MEMO1"/>
    <property type="match status" value="1"/>
</dbReference>